<comment type="caution">
    <text evidence="4">The sequence shown here is derived from an EMBL/GenBank/DDBJ whole genome shotgun (WGS) entry which is preliminary data.</text>
</comment>
<organism evidence="4 5">
    <name type="scientific">Thomasclavelia spiroformis</name>
    <dbReference type="NCBI Taxonomy" id="29348"/>
    <lineage>
        <taxon>Bacteria</taxon>
        <taxon>Bacillati</taxon>
        <taxon>Bacillota</taxon>
        <taxon>Erysipelotrichia</taxon>
        <taxon>Erysipelotrichales</taxon>
        <taxon>Coprobacillaceae</taxon>
        <taxon>Thomasclavelia</taxon>
    </lineage>
</organism>
<sequence length="205" mass="21771">MRDKIVIIGASGHGKVIADIAKLNGYQEIIFLDDDITKTKNGKYDVAGTTADIDKYLEQYDFIIAIGNNEIRKKITKQLDAKNIIQPVLIHPSAIVDPTATISSGTVVMANVVINADTKIGKGCIINTAATIDHDGNIADFVHLSPGVHIAGTVNIGANTWVATGVSIINNLNICNDSIIGAGAVVVKDIKEQGTYIGVPARRIK</sequence>
<dbReference type="EMBL" id="JAGZCC010000007">
    <property type="protein sequence ID" value="MBS5587588.1"/>
    <property type="molecule type" value="Genomic_DNA"/>
</dbReference>
<dbReference type="Proteomes" id="UP000751224">
    <property type="component" value="Unassembled WGS sequence"/>
</dbReference>
<dbReference type="Pfam" id="PF17836">
    <property type="entry name" value="PglD_N"/>
    <property type="match status" value="1"/>
</dbReference>
<protein>
    <submittedName>
        <fullName evidence="4">Acetyltransferase</fullName>
    </submittedName>
</protein>
<evidence type="ECO:0000256" key="2">
    <source>
        <dbReference type="PIRSR" id="PIRSR620019-2"/>
    </source>
</evidence>
<name>A0A943I2K6_9FIRM</name>
<evidence type="ECO:0000313" key="5">
    <source>
        <dbReference type="Proteomes" id="UP000751224"/>
    </source>
</evidence>
<evidence type="ECO:0000313" key="4">
    <source>
        <dbReference type="EMBL" id="MBS5587588.1"/>
    </source>
</evidence>
<reference evidence="4" key="1">
    <citation type="submission" date="2021-02" db="EMBL/GenBank/DDBJ databases">
        <title>Infant gut strain persistence is associated with maternal origin, phylogeny, and functional potential including surface adhesion and iron acquisition.</title>
        <authorList>
            <person name="Lou Y.C."/>
        </authorList>
    </citation>
    <scope>NUCLEOTIDE SEQUENCE</scope>
    <source>
        <strain evidence="4">L3_108_000G1_dasL3_108_000G1_metabat.metabat.11</strain>
    </source>
</reference>
<dbReference type="Gene3D" id="2.160.10.10">
    <property type="entry name" value="Hexapeptide repeat proteins"/>
    <property type="match status" value="1"/>
</dbReference>
<feature type="site" description="Increases basicity of active site His" evidence="1">
    <location>
        <position position="135"/>
    </location>
</feature>
<feature type="binding site" evidence="2">
    <location>
        <position position="67"/>
    </location>
    <ligand>
        <name>substrate</name>
    </ligand>
</feature>
<dbReference type="CDD" id="cd03360">
    <property type="entry name" value="LbH_AT_putative"/>
    <property type="match status" value="1"/>
</dbReference>
<evidence type="ECO:0000256" key="1">
    <source>
        <dbReference type="PIRSR" id="PIRSR620019-1"/>
    </source>
</evidence>
<proteinExistence type="predicted"/>
<dbReference type="InterPro" id="IPR041561">
    <property type="entry name" value="PglD_N"/>
</dbReference>
<dbReference type="InterPro" id="IPR050179">
    <property type="entry name" value="Trans_hexapeptide_repeat"/>
</dbReference>
<feature type="active site" description="Proton acceptor" evidence="1">
    <location>
        <position position="134"/>
    </location>
</feature>
<feature type="binding site" evidence="2">
    <location>
        <position position="143"/>
    </location>
    <ligand>
        <name>acetyl-CoA</name>
        <dbReference type="ChEBI" id="CHEBI:57288"/>
    </ligand>
</feature>
<dbReference type="NCBIfam" id="TIGR03570">
    <property type="entry name" value="NeuD_NnaD"/>
    <property type="match status" value="1"/>
</dbReference>
<dbReference type="SUPFAM" id="SSF51161">
    <property type="entry name" value="Trimeric LpxA-like enzymes"/>
    <property type="match status" value="1"/>
</dbReference>
<dbReference type="PANTHER" id="PTHR43300:SF7">
    <property type="entry name" value="UDP-N-ACETYLBACILLOSAMINE N-ACETYLTRANSFERASE"/>
    <property type="match status" value="1"/>
</dbReference>
<feature type="binding site" evidence="2">
    <location>
        <begin position="33"/>
        <end position="34"/>
    </location>
    <ligand>
        <name>substrate</name>
    </ligand>
</feature>
<dbReference type="Gene3D" id="3.40.50.20">
    <property type="match status" value="1"/>
</dbReference>
<feature type="domain" description="PglD N-terminal" evidence="3">
    <location>
        <begin position="4"/>
        <end position="79"/>
    </location>
</feature>
<dbReference type="InterPro" id="IPR020019">
    <property type="entry name" value="AcTrfase_PglD-like"/>
</dbReference>
<dbReference type="PANTHER" id="PTHR43300">
    <property type="entry name" value="ACETYLTRANSFERASE"/>
    <property type="match status" value="1"/>
</dbReference>
<accession>A0A943I2K6</accession>
<gene>
    <name evidence="4" type="ORF">KHX14_02050</name>
</gene>
<dbReference type="RefSeq" id="WP_297670202.1">
    <property type="nucleotide sequence ID" value="NZ_JAGZCC010000007.1"/>
</dbReference>
<evidence type="ECO:0000259" key="3">
    <source>
        <dbReference type="Pfam" id="PF17836"/>
    </source>
</evidence>
<dbReference type="AlphaFoldDB" id="A0A943I2K6"/>
<feature type="binding site" evidence="2">
    <location>
        <begin position="11"/>
        <end position="13"/>
    </location>
    <ligand>
        <name>substrate</name>
    </ligand>
</feature>
<dbReference type="InterPro" id="IPR011004">
    <property type="entry name" value="Trimer_LpxA-like_sf"/>
</dbReference>